<sequence length="129" mass="13250">MHTLLFLLAATTAAAAASTKTLYATHYNGTVYTLSLNLDDKNPDHALSISSGKDTCGEMPSWLTVDRSTGVLYCSDESGNLTVPGSLTALSTASQGTVEEIAKVEDVGAGVNSAFYGGESGAAYLAVAH</sequence>
<dbReference type="AlphaFoldDB" id="A0A1E3B4D1"/>
<dbReference type="OrthoDB" id="9972196at2759"/>
<evidence type="ECO:0000313" key="4">
    <source>
        <dbReference type="Proteomes" id="UP000094569"/>
    </source>
</evidence>
<evidence type="ECO:0000313" key="3">
    <source>
        <dbReference type="EMBL" id="ODM15779.1"/>
    </source>
</evidence>
<reference evidence="3 4" key="1">
    <citation type="journal article" date="2016" name="BMC Genomics">
        <title>Comparative genomic and transcriptomic analyses of the Fuzhuan brick tea-fermentation fungus Aspergillus cristatus.</title>
        <authorList>
            <person name="Ge Y."/>
            <person name="Wang Y."/>
            <person name="Liu Y."/>
            <person name="Tan Y."/>
            <person name="Ren X."/>
            <person name="Zhang X."/>
            <person name="Hyde K.D."/>
            <person name="Liu Y."/>
            <person name="Liu Z."/>
        </authorList>
    </citation>
    <scope>NUCLEOTIDE SEQUENCE [LARGE SCALE GENOMIC DNA]</scope>
    <source>
        <strain evidence="3 4">GZAAS20.1005</strain>
    </source>
</reference>
<dbReference type="Proteomes" id="UP000094569">
    <property type="component" value="Unassembled WGS sequence"/>
</dbReference>
<protein>
    <recommendedName>
        <fullName evidence="5">SMP-30/Gluconolactonase/LRE-like region domain-containing protein</fullName>
    </recommendedName>
</protein>
<feature type="chain" id="PRO_5009123453" description="SMP-30/Gluconolactonase/LRE-like region domain-containing protein" evidence="2">
    <location>
        <begin position="17"/>
        <end position="129"/>
    </location>
</feature>
<feature type="signal peptide" evidence="2">
    <location>
        <begin position="1"/>
        <end position="16"/>
    </location>
</feature>
<keyword evidence="4" id="KW-1185">Reference proteome</keyword>
<dbReference type="PANTHER" id="PTHR30344:SF1">
    <property type="entry name" value="6-PHOSPHOGLUCONOLACTONASE"/>
    <property type="match status" value="1"/>
</dbReference>
<accession>A0A1E3B4D1</accession>
<evidence type="ECO:0008006" key="5">
    <source>
        <dbReference type="Google" id="ProtNLM"/>
    </source>
</evidence>
<dbReference type="Gene3D" id="2.130.10.10">
    <property type="entry name" value="YVTN repeat-like/Quinoprotein amine dehydrogenase"/>
    <property type="match status" value="1"/>
</dbReference>
<gene>
    <name evidence="3" type="ORF">SI65_08619</name>
</gene>
<evidence type="ECO:0000256" key="1">
    <source>
        <dbReference type="ARBA" id="ARBA00005564"/>
    </source>
</evidence>
<dbReference type="InterPro" id="IPR050282">
    <property type="entry name" value="Cycloisomerase_2"/>
</dbReference>
<dbReference type="EMBL" id="JXNT01000014">
    <property type="protein sequence ID" value="ODM15779.1"/>
    <property type="molecule type" value="Genomic_DNA"/>
</dbReference>
<name>A0A1E3B4D1_ASPCR</name>
<dbReference type="VEuPathDB" id="FungiDB:SI65_08619"/>
<comment type="caution">
    <text evidence="3">The sequence shown here is derived from an EMBL/GenBank/DDBJ whole genome shotgun (WGS) entry which is preliminary data.</text>
</comment>
<dbReference type="GO" id="GO:0017057">
    <property type="term" value="F:6-phosphogluconolactonase activity"/>
    <property type="evidence" value="ECO:0007669"/>
    <property type="project" value="TreeGrafter"/>
</dbReference>
<evidence type="ECO:0000256" key="2">
    <source>
        <dbReference type="SAM" id="SignalP"/>
    </source>
</evidence>
<dbReference type="InterPro" id="IPR019405">
    <property type="entry name" value="Lactonase_7-beta_prop"/>
</dbReference>
<keyword evidence="2" id="KW-0732">Signal</keyword>
<comment type="similarity">
    <text evidence="1">Belongs to the cycloisomerase 2 family.</text>
</comment>
<dbReference type="InterPro" id="IPR015943">
    <property type="entry name" value="WD40/YVTN_repeat-like_dom_sf"/>
</dbReference>
<organism evidence="3 4">
    <name type="scientific">Aspergillus cristatus</name>
    <name type="common">Chinese Fuzhuan brick tea-fermentation fungus</name>
    <name type="synonym">Eurotium cristatum</name>
    <dbReference type="NCBI Taxonomy" id="573508"/>
    <lineage>
        <taxon>Eukaryota</taxon>
        <taxon>Fungi</taxon>
        <taxon>Dikarya</taxon>
        <taxon>Ascomycota</taxon>
        <taxon>Pezizomycotina</taxon>
        <taxon>Eurotiomycetes</taxon>
        <taxon>Eurotiomycetidae</taxon>
        <taxon>Eurotiales</taxon>
        <taxon>Aspergillaceae</taxon>
        <taxon>Aspergillus</taxon>
        <taxon>Aspergillus subgen. Aspergillus</taxon>
    </lineage>
</organism>
<dbReference type="Pfam" id="PF10282">
    <property type="entry name" value="Lactonase"/>
    <property type="match status" value="1"/>
</dbReference>
<proteinExistence type="inferred from homology"/>
<dbReference type="PANTHER" id="PTHR30344">
    <property type="entry name" value="6-PHOSPHOGLUCONOLACTONASE-RELATED"/>
    <property type="match status" value="1"/>
</dbReference>